<dbReference type="InterPro" id="IPR049450">
    <property type="entry name" value="ACOT8-like_C"/>
</dbReference>
<dbReference type="InterPro" id="IPR052389">
    <property type="entry name" value="Sec_Metab_Biosynth-Assoc"/>
</dbReference>
<dbReference type="Pfam" id="PF13622">
    <property type="entry name" value="4HBT_3"/>
    <property type="match status" value="1"/>
</dbReference>
<proteinExistence type="predicted"/>
<accession>A0A2T3A0G9</accession>
<feature type="domain" description="Acyl-CoA thioesterase-like N-terminal HotDog" evidence="2">
    <location>
        <begin position="30"/>
        <end position="103"/>
    </location>
</feature>
<dbReference type="InterPro" id="IPR029069">
    <property type="entry name" value="HotDog_dom_sf"/>
</dbReference>
<dbReference type="Proteomes" id="UP000241462">
    <property type="component" value="Unassembled WGS sequence"/>
</dbReference>
<dbReference type="InParanoid" id="A0A2T3A0G9"/>
<dbReference type="OrthoDB" id="2532955at2759"/>
<keyword evidence="5" id="KW-1185">Reference proteome</keyword>
<dbReference type="SUPFAM" id="SSF54637">
    <property type="entry name" value="Thioesterase/thiol ester dehydrase-isomerase"/>
    <property type="match status" value="1"/>
</dbReference>
<feature type="domain" description="Acyl-CoA thioesterase-like C-terminal" evidence="3">
    <location>
        <begin position="177"/>
        <end position="328"/>
    </location>
</feature>
<feature type="region of interest" description="Disordered" evidence="1">
    <location>
        <begin position="244"/>
        <end position="265"/>
    </location>
</feature>
<feature type="region of interest" description="Disordered" evidence="1">
    <location>
        <begin position="136"/>
        <end position="155"/>
    </location>
</feature>
<evidence type="ECO:0000259" key="3">
    <source>
        <dbReference type="Pfam" id="PF20789"/>
    </source>
</evidence>
<reference evidence="4 5" key="1">
    <citation type="journal article" date="2018" name="Mycol. Prog.">
        <title>Coniella lustricola, a new species from submerged detritus.</title>
        <authorList>
            <person name="Raudabaugh D.B."/>
            <person name="Iturriaga T."/>
            <person name="Carver A."/>
            <person name="Mondo S."/>
            <person name="Pangilinan J."/>
            <person name="Lipzen A."/>
            <person name="He G."/>
            <person name="Amirebrahimi M."/>
            <person name="Grigoriev I.V."/>
            <person name="Miller A.N."/>
        </authorList>
    </citation>
    <scope>NUCLEOTIDE SEQUENCE [LARGE SCALE GENOMIC DNA]</scope>
    <source>
        <strain evidence="4 5">B22-T-1</strain>
    </source>
</reference>
<evidence type="ECO:0000313" key="5">
    <source>
        <dbReference type="Proteomes" id="UP000241462"/>
    </source>
</evidence>
<organism evidence="4 5">
    <name type="scientific">Coniella lustricola</name>
    <dbReference type="NCBI Taxonomy" id="2025994"/>
    <lineage>
        <taxon>Eukaryota</taxon>
        <taxon>Fungi</taxon>
        <taxon>Dikarya</taxon>
        <taxon>Ascomycota</taxon>
        <taxon>Pezizomycotina</taxon>
        <taxon>Sordariomycetes</taxon>
        <taxon>Sordariomycetidae</taxon>
        <taxon>Diaporthales</taxon>
        <taxon>Schizoparmaceae</taxon>
        <taxon>Coniella</taxon>
    </lineage>
</organism>
<dbReference type="PANTHER" id="PTHR38110:SF1">
    <property type="entry name" value="THIOESTERASE DOMAIN-CONTAINING PROTEIN"/>
    <property type="match status" value="1"/>
</dbReference>
<dbReference type="PANTHER" id="PTHR38110">
    <property type="entry name" value="CHROMOSOME 23, WHOLE GENOME SHOTGUN SEQUENCE"/>
    <property type="match status" value="1"/>
</dbReference>
<protein>
    <submittedName>
        <fullName evidence="4">Thioesterase-like superfamily-domain-containing protein</fullName>
    </submittedName>
</protein>
<dbReference type="Gene3D" id="2.40.160.210">
    <property type="entry name" value="Acyl-CoA thioesterase, double hotdog domain"/>
    <property type="match status" value="2"/>
</dbReference>
<evidence type="ECO:0000256" key="1">
    <source>
        <dbReference type="SAM" id="MobiDB-lite"/>
    </source>
</evidence>
<dbReference type="InterPro" id="IPR049449">
    <property type="entry name" value="TesB_ACOT8-like_N"/>
</dbReference>
<sequence>MASHSASFTNATQVHRLDSHTYSVNLDKAYSIGAVPNGGYVASCILSAARAHLEARGQPDTLSAHFHFPNRTTVGPAIVTIDDIKIGSQLSMLQLTLWQGGLSLSQSPWIQPDSRRCVVTYTSRINQETYTGMTIPTGYESSPEASLPSPEPDFARLKAGRRDEGWEEATTPPGVVVPSLRKWRFFHPRGGRPLSPGVLDLWMSLASGERITSSVLPYLADSFPFSLHLFIMDQDLRDMLEAPKEPADDMKSRSTNKAEGRDDPRDEMWFPTIAMSMEVKTALPHEGVEWLNMRITTKQMKDGKFDLDVLIRDVNGQLVALSNQVALISTMEKNKSKKKASL</sequence>
<dbReference type="STRING" id="2025994.A0A2T3A0G9"/>
<dbReference type="Pfam" id="PF20789">
    <property type="entry name" value="4HBT_3C"/>
    <property type="match status" value="1"/>
</dbReference>
<dbReference type="EMBL" id="KZ678526">
    <property type="protein sequence ID" value="PSR80558.1"/>
    <property type="molecule type" value="Genomic_DNA"/>
</dbReference>
<dbReference type="AlphaFoldDB" id="A0A2T3A0G9"/>
<evidence type="ECO:0000259" key="2">
    <source>
        <dbReference type="Pfam" id="PF13622"/>
    </source>
</evidence>
<name>A0A2T3A0G9_9PEZI</name>
<dbReference type="InterPro" id="IPR042171">
    <property type="entry name" value="Acyl-CoA_hotdog"/>
</dbReference>
<gene>
    <name evidence="4" type="ORF">BD289DRAFT_414146</name>
</gene>
<evidence type="ECO:0000313" key="4">
    <source>
        <dbReference type="EMBL" id="PSR80558.1"/>
    </source>
</evidence>